<dbReference type="PANTHER" id="PTHR33169">
    <property type="entry name" value="PADR-FAMILY TRANSCRIPTIONAL REGULATOR"/>
    <property type="match status" value="1"/>
</dbReference>
<dbReference type="InterPro" id="IPR036388">
    <property type="entry name" value="WH-like_DNA-bd_sf"/>
</dbReference>
<dbReference type="InterPro" id="IPR005149">
    <property type="entry name" value="Tscrpt_reg_PadR_N"/>
</dbReference>
<feature type="domain" description="Transcription regulator PadR N-terminal" evidence="1">
    <location>
        <begin position="15"/>
        <end position="88"/>
    </location>
</feature>
<dbReference type="RefSeq" id="WP_283077974.1">
    <property type="nucleotide sequence ID" value="NZ_CP121671.1"/>
</dbReference>
<dbReference type="Pfam" id="PF03551">
    <property type="entry name" value="PadR"/>
    <property type="match status" value="1"/>
</dbReference>
<name>A0ABY8J3K2_9BACI</name>
<gene>
    <name evidence="2" type="ORF">P9989_06530</name>
</gene>
<accession>A0ABY8J3K2</accession>
<dbReference type="PANTHER" id="PTHR33169:SF25">
    <property type="entry name" value="DNA-BINDING PROTEIN YIZB-RELATED"/>
    <property type="match status" value="1"/>
</dbReference>
<dbReference type="EMBL" id="CP121671">
    <property type="protein sequence ID" value="WFT76014.1"/>
    <property type="molecule type" value="Genomic_DNA"/>
</dbReference>
<protein>
    <submittedName>
        <fullName evidence="2">PadR family transcriptional regulator</fullName>
    </submittedName>
</protein>
<dbReference type="Gene3D" id="1.10.10.10">
    <property type="entry name" value="Winged helix-like DNA-binding domain superfamily/Winged helix DNA-binding domain"/>
    <property type="match status" value="1"/>
</dbReference>
<dbReference type="SUPFAM" id="SSF46785">
    <property type="entry name" value="Winged helix' DNA-binding domain"/>
    <property type="match status" value="1"/>
</dbReference>
<reference evidence="2 3" key="1">
    <citation type="submission" date="2023-04" db="EMBL/GenBank/DDBJ databases">
        <title>Genome sequence of Halobacillus naozhouensis KACC 21980.</title>
        <authorList>
            <person name="Kim S."/>
            <person name="Heo J."/>
            <person name="Kwon S.-W."/>
        </authorList>
    </citation>
    <scope>NUCLEOTIDE SEQUENCE [LARGE SCALE GENOMIC DNA]</scope>
    <source>
        <strain evidence="2 3">KCTC 13234</strain>
    </source>
</reference>
<evidence type="ECO:0000259" key="1">
    <source>
        <dbReference type="Pfam" id="PF03551"/>
    </source>
</evidence>
<keyword evidence="3" id="KW-1185">Reference proteome</keyword>
<evidence type="ECO:0000313" key="2">
    <source>
        <dbReference type="EMBL" id="WFT76014.1"/>
    </source>
</evidence>
<proteinExistence type="predicted"/>
<dbReference type="InterPro" id="IPR052509">
    <property type="entry name" value="Metal_resp_DNA-bind_regulator"/>
</dbReference>
<dbReference type="Proteomes" id="UP001221597">
    <property type="component" value="Chromosome"/>
</dbReference>
<evidence type="ECO:0000313" key="3">
    <source>
        <dbReference type="Proteomes" id="UP001221597"/>
    </source>
</evidence>
<dbReference type="InterPro" id="IPR036390">
    <property type="entry name" value="WH_DNA-bd_sf"/>
</dbReference>
<organism evidence="2 3">
    <name type="scientific">Halobacillus naozhouensis</name>
    <dbReference type="NCBI Taxonomy" id="554880"/>
    <lineage>
        <taxon>Bacteria</taxon>
        <taxon>Bacillati</taxon>
        <taxon>Bacillota</taxon>
        <taxon>Bacilli</taxon>
        <taxon>Bacillales</taxon>
        <taxon>Bacillaceae</taxon>
        <taxon>Halobacillus</taxon>
    </lineage>
</organism>
<sequence>MSSSQILKGILEGCLLSIISKGEIYGYEMSEKLNDYGFSMVKEGSIYPLLLRMKKEGLVMTSQKKLPSGGPKRKYYKLTDKGAEELNEFVERWELISSSVDRLLREEDQA</sequence>